<dbReference type="AlphaFoldDB" id="A0ABD2QEK0"/>
<accession>A0ABD2QEK0</accession>
<dbReference type="Proteomes" id="UP001626550">
    <property type="component" value="Unassembled WGS sequence"/>
</dbReference>
<proteinExistence type="inferred from homology"/>
<evidence type="ECO:0000256" key="6">
    <source>
        <dbReference type="ARBA" id="ARBA00023136"/>
    </source>
</evidence>
<dbReference type="InterPro" id="IPR018108">
    <property type="entry name" value="MCP_transmembrane"/>
</dbReference>
<keyword evidence="6 7" id="KW-0472">Membrane</keyword>
<dbReference type="Pfam" id="PF00153">
    <property type="entry name" value="Mito_carr"/>
    <property type="match status" value="3"/>
</dbReference>
<dbReference type="EMBL" id="JBJKFK010000304">
    <property type="protein sequence ID" value="KAL3317973.1"/>
    <property type="molecule type" value="Genomic_DNA"/>
</dbReference>
<dbReference type="Gene3D" id="1.50.40.10">
    <property type="entry name" value="Mitochondrial carrier domain"/>
    <property type="match status" value="1"/>
</dbReference>
<sequence length="307" mass="34536">MKQQSNKEEDKKEQIDSSYIRFYCGGVAGIVSRTLTAPIDRVKVLRQMKTPAIEGLNLLNWGIIALWRGNGVNVLKNCPESALRFGLHGKFKNLLFPAPEDGKRHDLTPLQRLLVAGMSGCVSMTCVYPFEVLKTRMTITTSNEPRSISQLARKVYTDGGPLGFYRGYSVAMMSYIPYSSMELALYEIIKRQYMSYFKAYDLDDTSQSNSMPHLNWFESCGLIMFASLPPMTLVYPLNMLRTRFQAKSKKSPSIRQALITILRNEGPLGLYQGFLAQISKTLPAVCIGYATLESLLELFGHPTLATR</sequence>
<feature type="repeat" description="Solcar" evidence="7">
    <location>
        <begin position="16"/>
        <end position="94"/>
    </location>
</feature>
<gene>
    <name evidence="9" type="primary">EXOSC3_2</name>
    <name evidence="9" type="ORF">Ciccas_003374</name>
</gene>
<dbReference type="InterPro" id="IPR002067">
    <property type="entry name" value="MCP"/>
</dbReference>
<dbReference type="PRINTS" id="PR00926">
    <property type="entry name" value="MITOCARRIER"/>
</dbReference>
<keyword evidence="4 7" id="KW-0812">Transmembrane</keyword>
<comment type="similarity">
    <text evidence="2 8">Belongs to the mitochondrial carrier (TC 2.A.29) family.</text>
</comment>
<keyword evidence="3 8" id="KW-0813">Transport</keyword>
<evidence type="ECO:0000256" key="8">
    <source>
        <dbReference type="RuleBase" id="RU000488"/>
    </source>
</evidence>
<dbReference type="PANTHER" id="PTHR24089">
    <property type="entry name" value="SOLUTE CARRIER FAMILY 25"/>
    <property type="match status" value="1"/>
</dbReference>
<protein>
    <submittedName>
        <fullName evidence="9">Exosome component 3</fullName>
    </submittedName>
</protein>
<evidence type="ECO:0000256" key="7">
    <source>
        <dbReference type="PROSITE-ProRule" id="PRU00282"/>
    </source>
</evidence>
<evidence type="ECO:0000256" key="2">
    <source>
        <dbReference type="ARBA" id="ARBA00006375"/>
    </source>
</evidence>
<comment type="caution">
    <text evidence="9">The sequence shown here is derived from an EMBL/GenBank/DDBJ whole genome shotgun (WGS) entry which is preliminary data.</text>
</comment>
<dbReference type="PROSITE" id="PS50920">
    <property type="entry name" value="SOLCAR"/>
    <property type="match status" value="3"/>
</dbReference>
<keyword evidence="5" id="KW-0677">Repeat</keyword>
<evidence type="ECO:0000256" key="5">
    <source>
        <dbReference type="ARBA" id="ARBA00022737"/>
    </source>
</evidence>
<evidence type="ECO:0000313" key="10">
    <source>
        <dbReference type="Proteomes" id="UP001626550"/>
    </source>
</evidence>
<dbReference type="GO" id="GO:0016020">
    <property type="term" value="C:membrane"/>
    <property type="evidence" value="ECO:0007669"/>
    <property type="project" value="UniProtKB-SubCell"/>
</dbReference>
<organism evidence="9 10">
    <name type="scientific">Cichlidogyrus casuarinus</name>
    <dbReference type="NCBI Taxonomy" id="1844966"/>
    <lineage>
        <taxon>Eukaryota</taxon>
        <taxon>Metazoa</taxon>
        <taxon>Spiralia</taxon>
        <taxon>Lophotrochozoa</taxon>
        <taxon>Platyhelminthes</taxon>
        <taxon>Monogenea</taxon>
        <taxon>Monopisthocotylea</taxon>
        <taxon>Dactylogyridea</taxon>
        <taxon>Ancyrocephalidae</taxon>
        <taxon>Cichlidogyrus</taxon>
    </lineage>
</organism>
<evidence type="ECO:0000313" key="9">
    <source>
        <dbReference type="EMBL" id="KAL3317973.1"/>
    </source>
</evidence>
<evidence type="ECO:0000256" key="3">
    <source>
        <dbReference type="ARBA" id="ARBA00022448"/>
    </source>
</evidence>
<name>A0ABD2QEK0_9PLAT</name>
<feature type="repeat" description="Solcar" evidence="7">
    <location>
        <begin position="107"/>
        <end position="192"/>
    </location>
</feature>
<reference evidence="9 10" key="1">
    <citation type="submission" date="2024-11" db="EMBL/GenBank/DDBJ databases">
        <title>Adaptive evolution of stress response genes in parasites aligns with host niche diversity.</title>
        <authorList>
            <person name="Hahn C."/>
            <person name="Resl P."/>
        </authorList>
    </citation>
    <scope>NUCLEOTIDE SEQUENCE [LARGE SCALE GENOMIC DNA]</scope>
    <source>
        <strain evidence="9">EGGRZ-B1_66</strain>
        <tissue evidence="9">Body</tissue>
    </source>
</reference>
<feature type="repeat" description="Solcar" evidence="7">
    <location>
        <begin position="214"/>
        <end position="298"/>
    </location>
</feature>
<evidence type="ECO:0000256" key="1">
    <source>
        <dbReference type="ARBA" id="ARBA00004141"/>
    </source>
</evidence>
<dbReference type="InterPro" id="IPR023395">
    <property type="entry name" value="MCP_dom_sf"/>
</dbReference>
<dbReference type="SUPFAM" id="SSF103506">
    <property type="entry name" value="Mitochondrial carrier"/>
    <property type="match status" value="1"/>
</dbReference>
<keyword evidence="10" id="KW-1185">Reference proteome</keyword>
<comment type="subcellular location">
    <subcellularLocation>
        <location evidence="1">Membrane</location>
        <topology evidence="1">Multi-pass membrane protein</topology>
    </subcellularLocation>
</comment>
<evidence type="ECO:0000256" key="4">
    <source>
        <dbReference type="ARBA" id="ARBA00022692"/>
    </source>
</evidence>